<organism evidence="3 4">
    <name type="scientific">Candidatus Mediterraneibacter stercorigallinarum</name>
    <dbReference type="NCBI Taxonomy" id="2838686"/>
    <lineage>
        <taxon>Bacteria</taxon>
        <taxon>Bacillati</taxon>
        <taxon>Bacillota</taxon>
        <taxon>Clostridia</taxon>
        <taxon>Lachnospirales</taxon>
        <taxon>Lachnospiraceae</taxon>
        <taxon>Mediterraneibacter</taxon>
    </lineage>
</organism>
<evidence type="ECO:0000313" key="3">
    <source>
        <dbReference type="EMBL" id="HIZ13031.1"/>
    </source>
</evidence>
<dbReference type="PANTHER" id="PTHR13947:SF37">
    <property type="entry name" value="LD18367P"/>
    <property type="match status" value="1"/>
</dbReference>
<reference evidence="3" key="2">
    <citation type="submission" date="2021-04" db="EMBL/GenBank/DDBJ databases">
        <authorList>
            <person name="Gilroy R."/>
        </authorList>
    </citation>
    <scope>NUCLEOTIDE SEQUENCE</scope>
    <source>
        <strain evidence="3">ChiGjej1B1-13045</strain>
    </source>
</reference>
<evidence type="ECO:0000256" key="1">
    <source>
        <dbReference type="ARBA" id="ARBA00022679"/>
    </source>
</evidence>
<feature type="domain" description="N-acetyltransferase" evidence="2">
    <location>
        <begin position="2"/>
        <end position="149"/>
    </location>
</feature>
<comment type="caution">
    <text evidence="3">The sequence shown here is derived from an EMBL/GenBank/DDBJ whole genome shotgun (WGS) entry which is preliminary data.</text>
</comment>
<dbReference type="EMBL" id="DXCD01000098">
    <property type="protein sequence ID" value="HIZ13031.1"/>
    <property type="molecule type" value="Genomic_DNA"/>
</dbReference>
<gene>
    <name evidence="3" type="ORF">H9817_03785</name>
</gene>
<evidence type="ECO:0000313" key="4">
    <source>
        <dbReference type="Proteomes" id="UP000824017"/>
    </source>
</evidence>
<dbReference type="PANTHER" id="PTHR13947">
    <property type="entry name" value="GNAT FAMILY N-ACETYLTRANSFERASE"/>
    <property type="match status" value="1"/>
</dbReference>
<accession>A0A9D2D9N9</accession>
<dbReference type="Gene3D" id="3.40.630.30">
    <property type="match status" value="1"/>
</dbReference>
<proteinExistence type="predicted"/>
<reference evidence="3" key="1">
    <citation type="journal article" date="2021" name="PeerJ">
        <title>Extensive microbial diversity within the chicken gut microbiome revealed by metagenomics and culture.</title>
        <authorList>
            <person name="Gilroy R."/>
            <person name="Ravi A."/>
            <person name="Getino M."/>
            <person name="Pursley I."/>
            <person name="Horton D.L."/>
            <person name="Alikhan N.F."/>
            <person name="Baker D."/>
            <person name="Gharbi K."/>
            <person name="Hall N."/>
            <person name="Watson M."/>
            <person name="Adriaenssens E.M."/>
            <person name="Foster-Nyarko E."/>
            <person name="Jarju S."/>
            <person name="Secka A."/>
            <person name="Antonio M."/>
            <person name="Oren A."/>
            <person name="Chaudhuri R.R."/>
            <person name="La Ragione R."/>
            <person name="Hildebrand F."/>
            <person name="Pallen M.J."/>
        </authorList>
    </citation>
    <scope>NUCLEOTIDE SEQUENCE</scope>
    <source>
        <strain evidence="3">ChiGjej1B1-13045</strain>
    </source>
</reference>
<evidence type="ECO:0000259" key="2">
    <source>
        <dbReference type="PROSITE" id="PS51186"/>
    </source>
</evidence>
<dbReference type="InterPro" id="IPR000182">
    <property type="entry name" value="GNAT_dom"/>
</dbReference>
<name>A0A9D2D9N9_9FIRM</name>
<dbReference type="AlphaFoldDB" id="A0A9D2D9N9"/>
<dbReference type="CDD" id="cd04301">
    <property type="entry name" value="NAT_SF"/>
    <property type="match status" value="1"/>
</dbReference>
<keyword evidence="1" id="KW-0808">Transferase</keyword>
<dbReference type="InterPro" id="IPR050769">
    <property type="entry name" value="NAT_camello-type"/>
</dbReference>
<sequence>MYRIQRFTDEYAESLLSFLQCCLPESGRQLDLKGRHKIYLDVRHSFEAFWIMLDSGEIIGTAALKKLAEGRCELKSLYLYERYQGRGLGRKLLETVILEARIADYKEMYLDTLSSSQRALALYEKAGFVITERYNENCAADIFMVLKLDRK</sequence>
<dbReference type="PROSITE" id="PS51186">
    <property type="entry name" value="GNAT"/>
    <property type="match status" value="1"/>
</dbReference>
<dbReference type="Proteomes" id="UP000824017">
    <property type="component" value="Unassembled WGS sequence"/>
</dbReference>
<dbReference type="Pfam" id="PF00583">
    <property type="entry name" value="Acetyltransf_1"/>
    <property type="match status" value="1"/>
</dbReference>
<dbReference type="InterPro" id="IPR016181">
    <property type="entry name" value="Acyl_CoA_acyltransferase"/>
</dbReference>
<dbReference type="SUPFAM" id="SSF55729">
    <property type="entry name" value="Acyl-CoA N-acyltransferases (Nat)"/>
    <property type="match status" value="1"/>
</dbReference>
<protein>
    <submittedName>
        <fullName evidence="3">GNAT family N-acetyltransferase</fullName>
    </submittedName>
</protein>
<dbReference type="GO" id="GO:0008080">
    <property type="term" value="F:N-acetyltransferase activity"/>
    <property type="evidence" value="ECO:0007669"/>
    <property type="project" value="InterPro"/>
</dbReference>